<evidence type="ECO:0000256" key="1">
    <source>
        <dbReference type="ARBA" id="ARBA00008361"/>
    </source>
</evidence>
<reference evidence="6" key="1">
    <citation type="journal article" date="2019" name="Int. J. Syst. Evol. Microbiol.">
        <title>The Global Catalogue of Microorganisms (GCM) 10K type strain sequencing project: providing services to taxonomists for standard genome sequencing and annotation.</title>
        <authorList>
            <consortium name="The Broad Institute Genomics Platform"/>
            <consortium name="The Broad Institute Genome Sequencing Center for Infectious Disease"/>
            <person name="Wu L."/>
            <person name="Ma J."/>
        </authorList>
    </citation>
    <scope>NUCLEOTIDE SEQUENCE [LARGE SCALE GENOMIC DNA]</scope>
    <source>
        <strain evidence="6">CGMCC 1.12769</strain>
    </source>
</reference>
<dbReference type="SUPFAM" id="SSF53335">
    <property type="entry name" value="S-adenosyl-L-methionine-dependent methyltransferases"/>
    <property type="match status" value="1"/>
</dbReference>
<organism evidence="5 6">
    <name type="scientific">Paenibacillus segetis</name>
    <dbReference type="NCBI Taxonomy" id="1325360"/>
    <lineage>
        <taxon>Bacteria</taxon>
        <taxon>Bacillati</taxon>
        <taxon>Bacillota</taxon>
        <taxon>Bacilli</taxon>
        <taxon>Bacillales</taxon>
        <taxon>Paenibacillaceae</taxon>
        <taxon>Paenibacillus</taxon>
    </lineage>
</organism>
<dbReference type="PANTHER" id="PTHR44942:SF4">
    <property type="entry name" value="METHYLTRANSFERASE TYPE 11 DOMAIN-CONTAINING PROTEIN"/>
    <property type="match status" value="1"/>
</dbReference>
<comment type="caution">
    <text evidence="5">The sequence shown here is derived from an EMBL/GenBank/DDBJ whole genome shotgun (WGS) entry which is preliminary data.</text>
</comment>
<dbReference type="Pfam" id="PF08241">
    <property type="entry name" value="Methyltransf_11"/>
    <property type="match status" value="1"/>
</dbReference>
<dbReference type="CDD" id="cd02440">
    <property type="entry name" value="AdoMet_MTases"/>
    <property type="match status" value="1"/>
</dbReference>
<dbReference type="Gene3D" id="3.40.50.150">
    <property type="entry name" value="Vaccinia Virus protein VP39"/>
    <property type="match status" value="1"/>
</dbReference>
<sequence>MSQSSYNPNNVTRFTGYAGLYDQYRPEAPLQVVQLLTQYVGHRPSLVIDLGCGTGLSTLIWKDHAQQVVGVEPNEDMRNKAIEKLHQLEEAPPVSFVAGYSDQVPSESQTADIVTCSQSFHWMEPESTLNEINRILKVNGVFAAYDCDWPPTLHWTLEAEYLHLIQKADAIIHQHVSSDERAHKRNKNEHLSNIQASGLFRYSREIVFHNMETCNAERYVGLALSQGSVQNVLKLDLNDLDHDIETFQQHVEHYFNGKDLNVMFNYRMRLGVK</sequence>
<keyword evidence="3" id="KW-0808">Transferase</keyword>
<evidence type="ECO:0000313" key="5">
    <source>
        <dbReference type="EMBL" id="GGH19636.1"/>
    </source>
</evidence>
<dbReference type="PANTHER" id="PTHR44942">
    <property type="entry name" value="METHYLTRANSF_11 DOMAIN-CONTAINING PROTEIN"/>
    <property type="match status" value="1"/>
</dbReference>
<feature type="domain" description="Methyltransferase type 11" evidence="4">
    <location>
        <begin position="49"/>
        <end position="143"/>
    </location>
</feature>
<evidence type="ECO:0000256" key="3">
    <source>
        <dbReference type="ARBA" id="ARBA00022679"/>
    </source>
</evidence>
<dbReference type="InterPro" id="IPR013216">
    <property type="entry name" value="Methyltransf_11"/>
</dbReference>
<name>A0ABQ1YCK5_9BACL</name>
<dbReference type="InterPro" id="IPR051052">
    <property type="entry name" value="Diverse_substrate_MTase"/>
</dbReference>
<comment type="similarity">
    <text evidence="1">Belongs to the methyltransferase superfamily.</text>
</comment>
<accession>A0ABQ1YCK5</accession>
<evidence type="ECO:0000256" key="2">
    <source>
        <dbReference type="ARBA" id="ARBA00022603"/>
    </source>
</evidence>
<proteinExistence type="inferred from homology"/>
<protein>
    <recommendedName>
        <fullName evidence="4">Methyltransferase type 11 domain-containing protein</fullName>
    </recommendedName>
</protein>
<evidence type="ECO:0000259" key="4">
    <source>
        <dbReference type="Pfam" id="PF08241"/>
    </source>
</evidence>
<dbReference type="Proteomes" id="UP000659344">
    <property type="component" value="Unassembled WGS sequence"/>
</dbReference>
<keyword evidence="2" id="KW-0489">Methyltransferase</keyword>
<dbReference type="InterPro" id="IPR029063">
    <property type="entry name" value="SAM-dependent_MTases_sf"/>
</dbReference>
<dbReference type="RefSeq" id="WP_188537565.1">
    <property type="nucleotide sequence ID" value="NZ_BMFT01000001.1"/>
</dbReference>
<dbReference type="EMBL" id="BMFT01000001">
    <property type="protein sequence ID" value="GGH19636.1"/>
    <property type="molecule type" value="Genomic_DNA"/>
</dbReference>
<keyword evidence="6" id="KW-1185">Reference proteome</keyword>
<gene>
    <name evidence="5" type="ORF">GCM10008013_16450</name>
</gene>
<evidence type="ECO:0000313" key="6">
    <source>
        <dbReference type="Proteomes" id="UP000659344"/>
    </source>
</evidence>